<dbReference type="EMBL" id="CP004121">
    <property type="protein sequence ID" value="AGF54490.1"/>
    <property type="molecule type" value="Genomic_DNA"/>
</dbReference>
<dbReference type="CDD" id="cd03255">
    <property type="entry name" value="ABC_MJ0796_LolCDE_FtsE"/>
    <property type="match status" value="1"/>
</dbReference>
<dbReference type="InterPro" id="IPR027417">
    <property type="entry name" value="P-loop_NTPase"/>
</dbReference>
<dbReference type="SMART" id="SM00382">
    <property type="entry name" value="AAA"/>
    <property type="match status" value="1"/>
</dbReference>
<organism evidence="6 7">
    <name type="scientific">Clostridium saccharoperbutylacetonicum N1-4(HMT)</name>
    <dbReference type="NCBI Taxonomy" id="931276"/>
    <lineage>
        <taxon>Bacteria</taxon>
        <taxon>Bacillati</taxon>
        <taxon>Bacillota</taxon>
        <taxon>Clostridia</taxon>
        <taxon>Eubacteriales</taxon>
        <taxon>Clostridiaceae</taxon>
        <taxon>Clostridium</taxon>
    </lineage>
</organism>
<evidence type="ECO:0000256" key="4">
    <source>
        <dbReference type="ARBA" id="ARBA00022840"/>
    </source>
</evidence>
<dbReference type="SUPFAM" id="SSF52540">
    <property type="entry name" value="P-loop containing nucleoside triphosphate hydrolases"/>
    <property type="match status" value="1"/>
</dbReference>
<dbReference type="Proteomes" id="UP000011728">
    <property type="component" value="Chromosome"/>
</dbReference>
<dbReference type="PROSITE" id="PS50893">
    <property type="entry name" value="ABC_TRANSPORTER_2"/>
    <property type="match status" value="1"/>
</dbReference>
<keyword evidence="7" id="KW-1185">Reference proteome</keyword>
<dbReference type="InterPro" id="IPR017911">
    <property type="entry name" value="MacB-like_ATP-bd"/>
</dbReference>
<dbReference type="PANTHER" id="PTHR42798">
    <property type="entry name" value="LIPOPROTEIN-RELEASING SYSTEM ATP-BINDING PROTEIN LOLD"/>
    <property type="match status" value="1"/>
</dbReference>
<dbReference type="GO" id="GO:0098796">
    <property type="term" value="C:membrane protein complex"/>
    <property type="evidence" value="ECO:0007669"/>
    <property type="project" value="UniProtKB-ARBA"/>
</dbReference>
<evidence type="ECO:0000259" key="5">
    <source>
        <dbReference type="PROSITE" id="PS50893"/>
    </source>
</evidence>
<keyword evidence="4" id="KW-0067">ATP-binding</keyword>
<dbReference type="GO" id="GO:0016887">
    <property type="term" value="F:ATP hydrolysis activity"/>
    <property type="evidence" value="ECO:0007669"/>
    <property type="project" value="InterPro"/>
</dbReference>
<dbReference type="GO" id="GO:0022857">
    <property type="term" value="F:transmembrane transporter activity"/>
    <property type="evidence" value="ECO:0007669"/>
    <property type="project" value="UniProtKB-ARBA"/>
</dbReference>
<comment type="similarity">
    <text evidence="1">Belongs to the ABC transporter superfamily.</text>
</comment>
<sequence length="235" mass="25829">MKAPIVTVKDIVKEYAMGEVTVKASNNMNFEIFEGEFVVVLGPSGSGKSTVLNMIGGMDRPTSGEVIIDGENITKYSDNQLTTYRRKKIGFVFQFYNLMPNLTAIENVELVIPLSDNPLKAEEIMKDVGLSERASNFPAQLSGGEQQRVAIARALVKNPLLLLCDEPTGALDYKTGKLILKLLHDINKNMNKTIIVITHNAAIAAMADRIITVKSGAVEAIKVNENPEPPERIEW</sequence>
<evidence type="ECO:0000256" key="2">
    <source>
        <dbReference type="ARBA" id="ARBA00022448"/>
    </source>
</evidence>
<dbReference type="PANTHER" id="PTHR42798:SF2">
    <property type="entry name" value="ABC TRANSPORTER ATP-BINDING PROTEIN MG467-RELATED"/>
    <property type="match status" value="1"/>
</dbReference>
<dbReference type="OrthoDB" id="9802264at2"/>
<dbReference type="KEGG" id="csr:Cspa_c07050"/>
<evidence type="ECO:0000313" key="6">
    <source>
        <dbReference type="EMBL" id="AGF54490.1"/>
    </source>
</evidence>
<dbReference type="HOGENOM" id="CLU_000604_1_22_9"/>
<gene>
    <name evidence="6" type="ORF">Cspa_c07050</name>
</gene>
<evidence type="ECO:0000256" key="1">
    <source>
        <dbReference type="ARBA" id="ARBA00005417"/>
    </source>
</evidence>
<reference evidence="6 7" key="1">
    <citation type="submission" date="2013-02" db="EMBL/GenBank/DDBJ databases">
        <title>Genome sequence of Clostridium saccharoperbutylacetonicum N1-4(HMT).</title>
        <authorList>
            <person name="Poehlein A."/>
            <person name="Daniel R."/>
        </authorList>
    </citation>
    <scope>NUCLEOTIDE SEQUENCE [LARGE SCALE GENOMIC DNA]</scope>
    <source>
        <strain evidence="7">N1-4(HMT)</strain>
    </source>
</reference>
<feature type="domain" description="ABC transporter" evidence="5">
    <location>
        <begin position="6"/>
        <end position="235"/>
    </location>
</feature>
<protein>
    <submittedName>
        <fullName evidence="6">ABC-type antimicrobial peptide transport system, ATPase component</fullName>
    </submittedName>
</protein>
<name>M1LNS6_9CLOT</name>
<accession>M1LNS6</accession>
<dbReference type="InterPro" id="IPR003439">
    <property type="entry name" value="ABC_transporter-like_ATP-bd"/>
</dbReference>
<dbReference type="InterPro" id="IPR003593">
    <property type="entry name" value="AAA+_ATPase"/>
</dbReference>
<dbReference type="InterPro" id="IPR017871">
    <property type="entry name" value="ABC_transporter-like_CS"/>
</dbReference>
<dbReference type="FunFam" id="3.40.50.300:FF:000032">
    <property type="entry name" value="Export ABC transporter ATP-binding protein"/>
    <property type="match status" value="1"/>
</dbReference>
<dbReference type="PATRIC" id="fig|931276.5.peg.664"/>
<dbReference type="Pfam" id="PF00005">
    <property type="entry name" value="ABC_tran"/>
    <property type="match status" value="1"/>
</dbReference>
<dbReference type="eggNOG" id="COG1136">
    <property type="taxonomic scope" value="Bacteria"/>
</dbReference>
<keyword evidence="3" id="KW-0547">Nucleotide-binding</keyword>
<dbReference type="GO" id="GO:0005524">
    <property type="term" value="F:ATP binding"/>
    <property type="evidence" value="ECO:0007669"/>
    <property type="project" value="UniProtKB-KW"/>
</dbReference>
<proteinExistence type="inferred from homology"/>
<dbReference type="STRING" id="36745.CLSAP_07510"/>
<dbReference type="PROSITE" id="PS00211">
    <property type="entry name" value="ABC_TRANSPORTER_1"/>
    <property type="match status" value="1"/>
</dbReference>
<dbReference type="Gene3D" id="3.40.50.300">
    <property type="entry name" value="P-loop containing nucleotide triphosphate hydrolases"/>
    <property type="match status" value="1"/>
</dbReference>
<dbReference type="RefSeq" id="WP_015390816.1">
    <property type="nucleotide sequence ID" value="NC_020291.1"/>
</dbReference>
<evidence type="ECO:0000313" key="7">
    <source>
        <dbReference type="Proteomes" id="UP000011728"/>
    </source>
</evidence>
<evidence type="ECO:0000256" key="3">
    <source>
        <dbReference type="ARBA" id="ARBA00022741"/>
    </source>
</evidence>
<keyword evidence="2" id="KW-0813">Transport</keyword>
<dbReference type="AlphaFoldDB" id="M1LNS6"/>